<evidence type="ECO:0000313" key="1">
    <source>
        <dbReference type="EMBL" id="KAK1145216.1"/>
    </source>
</evidence>
<protein>
    <submittedName>
        <fullName evidence="1">Uncharacterized protein</fullName>
    </submittedName>
</protein>
<dbReference type="Proteomes" id="UP001177260">
    <property type="component" value="Unassembled WGS sequence"/>
</dbReference>
<gene>
    <name evidence="1" type="ORF">N8T08_004368</name>
</gene>
<accession>A0ACC3B446</accession>
<dbReference type="EMBL" id="JAOPJF010000025">
    <property type="protein sequence ID" value="KAK1145216.1"/>
    <property type="molecule type" value="Genomic_DNA"/>
</dbReference>
<keyword evidence="2" id="KW-1185">Reference proteome</keyword>
<reference evidence="1 2" key="1">
    <citation type="journal article" date="2023" name="ACS Omega">
        <title>Identification of the Neoaspergillic Acid Biosynthesis Gene Cluster by Establishing an In Vitro CRISPR-Ribonucleoprotein Genetic System in Aspergillus melleus.</title>
        <authorList>
            <person name="Yuan B."/>
            <person name="Grau M.F."/>
            <person name="Murata R.M."/>
            <person name="Torok T."/>
            <person name="Venkateswaran K."/>
            <person name="Stajich J.E."/>
            <person name="Wang C.C.C."/>
        </authorList>
    </citation>
    <scope>NUCLEOTIDE SEQUENCE [LARGE SCALE GENOMIC DNA]</scope>
    <source>
        <strain evidence="1 2">IMV 1140</strain>
    </source>
</reference>
<sequence length="316" mass="35510">MRPLQYPKQSVMPSPFGEPPIDINLGENHTPRNNATVVCMFGLAATAVALRVIARVKVQHAPIAADDWFIFAAMLPVMATLVCTVLDNVIAVVQVLFAYVLIYVFTIPLIKMSIICFYRRIFVANVVTDVIILLVPIPLIWKLQMRTTLKVMISSIFILGGFVCIASLVRIYFMTFLKSSVDITWIMGDVFIWSSVEPCVGILCACLPTIRPLLRSAFRRLLGSLKAEQTFGPSNSDENVNELHHRQLFERPVSIGHCSPLEATLSSGDREMVLYKSVTNVEVIGSFRGVTTDEDFDKNPLSIKVRKEFQWKVERE</sequence>
<evidence type="ECO:0000313" key="2">
    <source>
        <dbReference type="Proteomes" id="UP001177260"/>
    </source>
</evidence>
<proteinExistence type="predicted"/>
<organism evidence="1 2">
    <name type="scientific">Aspergillus melleus</name>
    <dbReference type="NCBI Taxonomy" id="138277"/>
    <lineage>
        <taxon>Eukaryota</taxon>
        <taxon>Fungi</taxon>
        <taxon>Dikarya</taxon>
        <taxon>Ascomycota</taxon>
        <taxon>Pezizomycotina</taxon>
        <taxon>Eurotiomycetes</taxon>
        <taxon>Eurotiomycetidae</taxon>
        <taxon>Eurotiales</taxon>
        <taxon>Aspergillaceae</taxon>
        <taxon>Aspergillus</taxon>
        <taxon>Aspergillus subgen. Circumdati</taxon>
    </lineage>
</organism>
<name>A0ACC3B446_9EURO</name>
<comment type="caution">
    <text evidence="1">The sequence shown here is derived from an EMBL/GenBank/DDBJ whole genome shotgun (WGS) entry which is preliminary data.</text>
</comment>